<dbReference type="InterPro" id="IPR005119">
    <property type="entry name" value="LysR_subst-bd"/>
</dbReference>
<protein>
    <recommendedName>
        <fullName evidence="5">HTH lysR-type domain-containing protein</fullName>
    </recommendedName>
</protein>
<evidence type="ECO:0000256" key="1">
    <source>
        <dbReference type="ARBA" id="ARBA00009437"/>
    </source>
</evidence>
<comment type="caution">
    <text evidence="6">The sequence shown here is derived from an EMBL/GenBank/DDBJ whole genome shotgun (WGS) entry which is preliminary data.</text>
</comment>
<dbReference type="GO" id="GO:0006351">
    <property type="term" value="P:DNA-templated transcription"/>
    <property type="evidence" value="ECO:0007669"/>
    <property type="project" value="TreeGrafter"/>
</dbReference>
<dbReference type="PROSITE" id="PS50931">
    <property type="entry name" value="HTH_LYSR"/>
    <property type="match status" value="1"/>
</dbReference>
<dbReference type="Proteomes" id="UP000014568">
    <property type="component" value="Unassembled WGS sequence"/>
</dbReference>
<dbReference type="SUPFAM" id="SSF53850">
    <property type="entry name" value="Periplasmic binding protein-like II"/>
    <property type="match status" value="1"/>
</dbReference>
<sequence length="293" mass="33672">MIDHKVPLNSLKFFYYVAEYGSVSIAAEKLYLTQSAVCKQVKSLEQALAVQLFDRINKSLILTTEGRTLYMCCQQIFGQLQQCLEKIQQSKPINSPLVLSCEPTFSMKWLIPRLAQVAQLNWGFEVVLQTGGGPVNFNDTQIDLALRRDDFNWGTHLYTEKLADEYMVLIQSQQAKSDPQLLWSSSRPNFEKQLRRQVGIQKLIPQSQWVALDHFYLCLEGCMAGWGATLISIFMVEKELTHQTVQVMMPAFTDHSAYYLLSAEPIENDSRKQIFMHWLKQQMSQTQQNLGCI</sequence>
<dbReference type="FunFam" id="1.10.10.10:FF:000001">
    <property type="entry name" value="LysR family transcriptional regulator"/>
    <property type="match status" value="1"/>
</dbReference>
<keyword evidence="3" id="KW-0238">DNA-binding</keyword>
<dbReference type="Gene3D" id="3.40.190.10">
    <property type="entry name" value="Periplasmic binding protein-like II"/>
    <property type="match status" value="2"/>
</dbReference>
<dbReference type="GO" id="GO:0003700">
    <property type="term" value="F:DNA-binding transcription factor activity"/>
    <property type="evidence" value="ECO:0007669"/>
    <property type="project" value="InterPro"/>
</dbReference>
<dbReference type="Gene3D" id="1.10.10.10">
    <property type="entry name" value="Winged helix-like DNA-binding domain superfamily/Winged helix DNA-binding domain"/>
    <property type="match status" value="1"/>
</dbReference>
<evidence type="ECO:0000256" key="3">
    <source>
        <dbReference type="ARBA" id="ARBA00023125"/>
    </source>
</evidence>
<accession>S3NQ02</accession>
<dbReference type="Pfam" id="PF00126">
    <property type="entry name" value="HTH_1"/>
    <property type="match status" value="1"/>
</dbReference>
<dbReference type="HOGENOM" id="CLU_039613_37_2_6"/>
<dbReference type="Pfam" id="PF03466">
    <property type="entry name" value="LysR_substrate"/>
    <property type="match status" value="1"/>
</dbReference>
<dbReference type="InterPro" id="IPR036390">
    <property type="entry name" value="WH_DNA-bd_sf"/>
</dbReference>
<dbReference type="PRINTS" id="PR00039">
    <property type="entry name" value="HTHLYSR"/>
</dbReference>
<name>S3NQ02_9GAMM</name>
<dbReference type="eggNOG" id="COG0583">
    <property type="taxonomic scope" value="Bacteria"/>
</dbReference>
<dbReference type="RefSeq" id="WP_016654463.1">
    <property type="nucleotide sequence ID" value="NZ_KE340348.1"/>
</dbReference>
<organism evidence="6 7">
    <name type="scientific">Acinetobacter rudis CIP 110305</name>
    <dbReference type="NCBI Taxonomy" id="421052"/>
    <lineage>
        <taxon>Bacteria</taxon>
        <taxon>Pseudomonadati</taxon>
        <taxon>Pseudomonadota</taxon>
        <taxon>Gammaproteobacteria</taxon>
        <taxon>Moraxellales</taxon>
        <taxon>Moraxellaceae</taxon>
        <taxon>Acinetobacter</taxon>
    </lineage>
</organism>
<dbReference type="GO" id="GO:0043565">
    <property type="term" value="F:sequence-specific DNA binding"/>
    <property type="evidence" value="ECO:0007669"/>
    <property type="project" value="TreeGrafter"/>
</dbReference>
<dbReference type="STRING" id="632955.GCA_000829675_00588"/>
<evidence type="ECO:0000256" key="4">
    <source>
        <dbReference type="ARBA" id="ARBA00023163"/>
    </source>
</evidence>
<keyword evidence="7" id="KW-1185">Reference proteome</keyword>
<evidence type="ECO:0000313" key="6">
    <source>
        <dbReference type="EMBL" id="EPF81677.1"/>
    </source>
</evidence>
<dbReference type="InterPro" id="IPR058163">
    <property type="entry name" value="LysR-type_TF_proteobact-type"/>
</dbReference>
<dbReference type="PANTHER" id="PTHR30537:SF74">
    <property type="entry name" value="HTH-TYPE TRANSCRIPTIONAL REGULATOR TRPI"/>
    <property type="match status" value="1"/>
</dbReference>
<comment type="similarity">
    <text evidence="1">Belongs to the LysR transcriptional regulatory family.</text>
</comment>
<dbReference type="InterPro" id="IPR036388">
    <property type="entry name" value="WH-like_DNA-bd_sf"/>
</dbReference>
<evidence type="ECO:0000313" key="7">
    <source>
        <dbReference type="Proteomes" id="UP000014568"/>
    </source>
</evidence>
<keyword evidence="2" id="KW-0805">Transcription regulation</keyword>
<evidence type="ECO:0000256" key="2">
    <source>
        <dbReference type="ARBA" id="ARBA00023015"/>
    </source>
</evidence>
<dbReference type="PATRIC" id="fig|421052.3.peg.7"/>
<dbReference type="InterPro" id="IPR000847">
    <property type="entry name" value="LysR_HTH_N"/>
</dbReference>
<keyword evidence="4" id="KW-0804">Transcription</keyword>
<reference evidence="6 7" key="1">
    <citation type="submission" date="2013-06" db="EMBL/GenBank/DDBJ databases">
        <title>The Genome Sequence of Acinetobacter rudis CIP 110305.</title>
        <authorList>
            <consortium name="The Broad Institute Genome Sequencing Platform"/>
            <consortium name="The Broad Institute Genome Sequencing Center for Infectious Disease"/>
            <person name="Cerqueira G."/>
            <person name="Feldgarden M."/>
            <person name="Courvalin P."/>
            <person name="Perichon B."/>
            <person name="Grillot-Courvalin C."/>
            <person name="Clermont D."/>
            <person name="Rocha E."/>
            <person name="Yoon E.-J."/>
            <person name="Nemec A."/>
            <person name="Young S.K."/>
            <person name="Zeng Q."/>
            <person name="Gargeya S."/>
            <person name="Fitzgerald M."/>
            <person name="Abouelleil A."/>
            <person name="Alvarado L."/>
            <person name="Berlin A.M."/>
            <person name="Chapman S.B."/>
            <person name="Dewar J."/>
            <person name="Goldberg J."/>
            <person name="Griggs A."/>
            <person name="Gujja S."/>
            <person name="Hansen M."/>
            <person name="Howarth C."/>
            <person name="Imamovic A."/>
            <person name="Larimer J."/>
            <person name="McCowan C."/>
            <person name="Murphy C."/>
            <person name="Pearson M."/>
            <person name="Priest M."/>
            <person name="Roberts A."/>
            <person name="Saif S."/>
            <person name="Shea T."/>
            <person name="Sykes S."/>
            <person name="Wortman J."/>
            <person name="Nusbaum C."/>
            <person name="Birren B."/>
        </authorList>
    </citation>
    <scope>NUCLEOTIDE SEQUENCE [LARGE SCALE GENOMIC DNA]</scope>
    <source>
        <strain evidence="6 7">CIP 110305</strain>
    </source>
</reference>
<dbReference type="AlphaFoldDB" id="S3NQ02"/>
<proteinExistence type="inferred from homology"/>
<dbReference type="PANTHER" id="PTHR30537">
    <property type="entry name" value="HTH-TYPE TRANSCRIPTIONAL REGULATOR"/>
    <property type="match status" value="1"/>
</dbReference>
<dbReference type="SUPFAM" id="SSF46785">
    <property type="entry name" value="Winged helix' DNA-binding domain"/>
    <property type="match status" value="1"/>
</dbReference>
<gene>
    <name evidence="6" type="ORF">F945_00007</name>
</gene>
<feature type="domain" description="HTH lysR-type" evidence="5">
    <location>
        <begin position="6"/>
        <end position="63"/>
    </location>
</feature>
<dbReference type="EMBL" id="ATGI01000001">
    <property type="protein sequence ID" value="EPF81677.1"/>
    <property type="molecule type" value="Genomic_DNA"/>
</dbReference>
<evidence type="ECO:0000259" key="5">
    <source>
        <dbReference type="PROSITE" id="PS50931"/>
    </source>
</evidence>
<dbReference type="OrthoDB" id="5526340at2"/>